<evidence type="ECO:0000313" key="2">
    <source>
        <dbReference type="Proteomes" id="UP000305095"/>
    </source>
</evidence>
<sequence length="112" mass="12688">MLSFFYQCVANWTFRQKRGLMARLSRAFCDLTCQFLRLAIHRRCSCELEAVLARCASAFLPRHRMLGNPLGCVVLRNKTFDDLGFAIGPQNFYSPAGTGVFASHEGWALLDH</sequence>
<dbReference type="Proteomes" id="UP000305095">
    <property type="component" value="Unassembled WGS sequence"/>
</dbReference>
<dbReference type="AlphaFoldDB" id="A0A4U6RTH7"/>
<name>A0A4U6RTH7_BRAEL</name>
<comment type="caution">
    <text evidence="1">The sequence shown here is derived from an EMBL/GenBank/DDBJ whole genome shotgun (WGS) entry which is preliminary data.</text>
</comment>
<reference evidence="1 2" key="1">
    <citation type="submission" date="2019-05" db="EMBL/GenBank/DDBJ databases">
        <title>Draft Genome of Bradyrhizobium elkanii strain SEMIA 938, Used in Commercial Inoculants for Lupinus spp. in Brazil.</title>
        <authorList>
            <person name="Hungria M."/>
            <person name="Delamuta J.R.M."/>
            <person name="Ribeiro R.A."/>
            <person name="Nogueira M.A."/>
        </authorList>
    </citation>
    <scope>NUCLEOTIDE SEQUENCE [LARGE SCALE GENOMIC DNA]</scope>
    <source>
        <strain evidence="1 2">Semia 938</strain>
    </source>
</reference>
<protein>
    <submittedName>
        <fullName evidence="1">Uncharacterized protein</fullName>
    </submittedName>
</protein>
<gene>
    <name evidence="1" type="ORF">FDV58_29430</name>
</gene>
<organism evidence="1 2">
    <name type="scientific">Bradyrhizobium elkanii</name>
    <dbReference type="NCBI Taxonomy" id="29448"/>
    <lineage>
        <taxon>Bacteria</taxon>
        <taxon>Pseudomonadati</taxon>
        <taxon>Pseudomonadota</taxon>
        <taxon>Alphaproteobacteria</taxon>
        <taxon>Hyphomicrobiales</taxon>
        <taxon>Nitrobacteraceae</taxon>
        <taxon>Bradyrhizobium</taxon>
    </lineage>
</organism>
<proteinExistence type="predicted"/>
<accession>A0A4U6RTH7</accession>
<evidence type="ECO:0000313" key="1">
    <source>
        <dbReference type="EMBL" id="TKV77730.1"/>
    </source>
</evidence>
<dbReference type="EMBL" id="SZZP01000021">
    <property type="protein sequence ID" value="TKV77730.1"/>
    <property type="molecule type" value="Genomic_DNA"/>
</dbReference>